<sequence length="113" mass="12253">MPKQAVFMCTQEVGADTQTSVLADDQRPEERRQRDRCPNIYRALAALECRGRAEAESSSRGKPLLSSTSADSFPFGQSVNTDSARDVGGAAAKYKGEANAPPEHKELNDTAHE</sequence>
<proteinExistence type="predicted"/>
<evidence type="ECO:0000313" key="2">
    <source>
        <dbReference type="EMBL" id="TNN87649.1"/>
    </source>
</evidence>
<evidence type="ECO:0000313" key="3">
    <source>
        <dbReference type="Proteomes" id="UP000314294"/>
    </source>
</evidence>
<feature type="compositionally biased region" description="Polar residues" evidence="1">
    <location>
        <begin position="60"/>
        <end position="82"/>
    </location>
</feature>
<protein>
    <submittedName>
        <fullName evidence="2">Uncharacterized protein</fullName>
    </submittedName>
</protein>
<dbReference type="Proteomes" id="UP000314294">
    <property type="component" value="Unassembled WGS sequence"/>
</dbReference>
<gene>
    <name evidence="2" type="ORF">EYF80_001996</name>
</gene>
<organism evidence="2 3">
    <name type="scientific">Liparis tanakae</name>
    <name type="common">Tanaka's snailfish</name>
    <dbReference type="NCBI Taxonomy" id="230148"/>
    <lineage>
        <taxon>Eukaryota</taxon>
        <taxon>Metazoa</taxon>
        <taxon>Chordata</taxon>
        <taxon>Craniata</taxon>
        <taxon>Vertebrata</taxon>
        <taxon>Euteleostomi</taxon>
        <taxon>Actinopterygii</taxon>
        <taxon>Neopterygii</taxon>
        <taxon>Teleostei</taxon>
        <taxon>Neoteleostei</taxon>
        <taxon>Acanthomorphata</taxon>
        <taxon>Eupercaria</taxon>
        <taxon>Perciformes</taxon>
        <taxon>Cottioidei</taxon>
        <taxon>Cottales</taxon>
        <taxon>Liparidae</taxon>
        <taxon>Liparis</taxon>
    </lineage>
</organism>
<feature type="compositionally biased region" description="Basic and acidic residues" evidence="1">
    <location>
        <begin position="24"/>
        <end position="36"/>
    </location>
</feature>
<reference evidence="2 3" key="1">
    <citation type="submission" date="2019-03" db="EMBL/GenBank/DDBJ databases">
        <title>First draft genome of Liparis tanakae, snailfish: a comprehensive survey of snailfish specific genes.</title>
        <authorList>
            <person name="Kim W."/>
            <person name="Song I."/>
            <person name="Jeong J.-H."/>
            <person name="Kim D."/>
            <person name="Kim S."/>
            <person name="Ryu S."/>
            <person name="Song J.Y."/>
            <person name="Lee S.K."/>
        </authorList>
    </citation>
    <scope>NUCLEOTIDE SEQUENCE [LARGE SCALE GENOMIC DNA]</scope>
    <source>
        <tissue evidence="2">Muscle</tissue>
    </source>
</reference>
<feature type="region of interest" description="Disordered" evidence="1">
    <location>
        <begin position="51"/>
        <end position="113"/>
    </location>
</feature>
<keyword evidence="3" id="KW-1185">Reference proteome</keyword>
<dbReference type="AlphaFoldDB" id="A0A4Z2JBP2"/>
<dbReference type="EMBL" id="SRLO01000009">
    <property type="protein sequence ID" value="TNN87649.1"/>
    <property type="molecule type" value="Genomic_DNA"/>
</dbReference>
<name>A0A4Z2JBP2_9TELE</name>
<comment type="caution">
    <text evidence="2">The sequence shown here is derived from an EMBL/GenBank/DDBJ whole genome shotgun (WGS) entry which is preliminary data.</text>
</comment>
<evidence type="ECO:0000256" key="1">
    <source>
        <dbReference type="SAM" id="MobiDB-lite"/>
    </source>
</evidence>
<accession>A0A4Z2JBP2</accession>
<feature type="region of interest" description="Disordered" evidence="1">
    <location>
        <begin position="1"/>
        <end position="36"/>
    </location>
</feature>
<feature type="compositionally biased region" description="Basic and acidic residues" evidence="1">
    <location>
        <begin position="102"/>
        <end position="113"/>
    </location>
</feature>